<dbReference type="RefSeq" id="WP_197160381.1">
    <property type="nucleotide sequence ID" value="NZ_JADZGI010000001.1"/>
</dbReference>
<evidence type="ECO:0000313" key="4">
    <source>
        <dbReference type="Proteomes" id="UP000617634"/>
    </source>
</evidence>
<evidence type="ECO:0000313" key="3">
    <source>
        <dbReference type="EMBL" id="MBH0111787.1"/>
    </source>
</evidence>
<dbReference type="EMBL" id="JADZGI010000001">
    <property type="protein sequence ID" value="MBH0111787.1"/>
    <property type="molecule type" value="Genomic_DNA"/>
</dbReference>
<keyword evidence="4" id="KW-1185">Reference proteome</keyword>
<name>A0A931MJG3_9SPHN</name>
<comment type="caution">
    <text evidence="3">The sequence shown here is derived from an EMBL/GenBank/DDBJ whole genome shotgun (WGS) entry which is preliminary data.</text>
</comment>
<accession>A0A931MJG3</accession>
<dbReference type="Proteomes" id="UP000617634">
    <property type="component" value="Unassembled WGS sequence"/>
</dbReference>
<dbReference type="Gene3D" id="3.10.450.160">
    <property type="entry name" value="inner membrane protein cigr"/>
    <property type="match status" value="1"/>
</dbReference>
<sequence>MGKTNIGRKLIMGLVAASMMVPALAVPGTASAQSAREAHRSDQRVREEQRDLRQARRYGDRQDVRRAQRDVNIAKREAREDWRDYRRAHRNTYHRPAYQGPRGYRYRPVAVGHRFERSYYGDRYWVRDYRRYRLPAPRAGQRWVRYNNDVVLISMRSGRVLRVYNGFFW</sequence>
<reference evidence="3" key="1">
    <citation type="submission" date="2020-11" db="EMBL/GenBank/DDBJ databases">
        <title>Novosphingobium aureum sp. nov., a marine bacterium isolated from sediment of a salt flat.</title>
        <authorList>
            <person name="Yoo Y."/>
            <person name="Kim J.-J."/>
        </authorList>
    </citation>
    <scope>NUCLEOTIDE SEQUENCE</scope>
    <source>
        <strain evidence="3">YJ-S2-02</strain>
    </source>
</reference>
<protein>
    <submittedName>
        <fullName evidence="3">RcnB family protein</fullName>
    </submittedName>
</protein>
<evidence type="ECO:0000256" key="1">
    <source>
        <dbReference type="SAM" id="MobiDB-lite"/>
    </source>
</evidence>
<feature type="compositionally biased region" description="Basic and acidic residues" evidence="1">
    <location>
        <begin position="36"/>
        <end position="65"/>
    </location>
</feature>
<feature type="signal peptide" evidence="2">
    <location>
        <begin position="1"/>
        <end position="25"/>
    </location>
</feature>
<feature type="chain" id="PRO_5037000396" evidence="2">
    <location>
        <begin position="26"/>
        <end position="169"/>
    </location>
</feature>
<evidence type="ECO:0000256" key="2">
    <source>
        <dbReference type="SAM" id="SignalP"/>
    </source>
</evidence>
<feature type="region of interest" description="Disordered" evidence="1">
    <location>
        <begin position="28"/>
        <end position="65"/>
    </location>
</feature>
<dbReference type="AlphaFoldDB" id="A0A931MJG3"/>
<gene>
    <name evidence="3" type="ORF">I5E68_02325</name>
</gene>
<dbReference type="InterPro" id="IPR024572">
    <property type="entry name" value="RcnB"/>
</dbReference>
<organism evidence="3 4">
    <name type="scientific">Novosphingobium aureum</name>
    <dbReference type="NCBI Taxonomy" id="2792964"/>
    <lineage>
        <taxon>Bacteria</taxon>
        <taxon>Pseudomonadati</taxon>
        <taxon>Pseudomonadota</taxon>
        <taxon>Alphaproteobacteria</taxon>
        <taxon>Sphingomonadales</taxon>
        <taxon>Sphingomonadaceae</taxon>
        <taxon>Novosphingobium</taxon>
    </lineage>
</organism>
<dbReference type="Pfam" id="PF11776">
    <property type="entry name" value="RcnB"/>
    <property type="match status" value="1"/>
</dbReference>
<proteinExistence type="predicted"/>
<keyword evidence="2" id="KW-0732">Signal</keyword>